<sequence>MGTFGEFMGLYQVGDEKRVRWGRSLFIEAISNIDPAQRYLMCEFLLDRECVLDAGTKDGTNPFHILFAQWAHDLGFDAQLTGSHDTVYDVARRWPHRQALADRIATRLGIDTTTSTQDA</sequence>
<dbReference type="Proteomes" id="UP000830236">
    <property type="component" value="Chromosome"/>
</dbReference>
<evidence type="ECO:0000313" key="1">
    <source>
        <dbReference type="EMBL" id="UQF80048.1"/>
    </source>
</evidence>
<gene>
    <name evidence="1" type="ORF">M3I41_01865</name>
</gene>
<evidence type="ECO:0000313" key="2">
    <source>
        <dbReference type="Proteomes" id="UP000830236"/>
    </source>
</evidence>
<dbReference type="AlphaFoldDB" id="A0A9E7AG67"/>
<proteinExistence type="predicted"/>
<organism evidence="1 2">
    <name type="scientific">Actinomyces graevenitzii</name>
    <dbReference type="NCBI Taxonomy" id="55565"/>
    <lineage>
        <taxon>Bacteria</taxon>
        <taxon>Bacillati</taxon>
        <taxon>Actinomycetota</taxon>
        <taxon>Actinomycetes</taxon>
        <taxon>Actinomycetales</taxon>
        <taxon>Actinomycetaceae</taxon>
        <taxon>Actinomyces</taxon>
    </lineage>
</organism>
<accession>A0A9E7AG67</accession>
<reference evidence="1" key="1">
    <citation type="submission" date="2022-05" db="EMBL/GenBank/DDBJ databases">
        <title>Using nanopore sequencing to obtain complete genomes from saliva samples.</title>
        <authorList>
            <person name="Baker J.L."/>
        </authorList>
    </citation>
    <scope>NUCLEOTIDE SEQUENCE</scope>
    <source>
        <strain evidence="1">JCVI-JB-Ag32</strain>
    </source>
</reference>
<protein>
    <submittedName>
        <fullName evidence="1">Uncharacterized protein</fullName>
    </submittedName>
</protein>
<dbReference type="EMBL" id="CP097095">
    <property type="protein sequence ID" value="UQF80048.1"/>
    <property type="molecule type" value="Genomic_DNA"/>
</dbReference>
<dbReference type="KEGG" id="agh:M3I41_01865"/>
<name>A0A9E7AG67_9ACTO</name>